<dbReference type="Pfam" id="PF00132">
    <property type="entry name" value="Hexapep"/>
    <property type="match status" value="1"/>
</dbReference>
<evidence type="ECO:0000256" key="3">
    <source>
        <dbReference type="SAM" id="Phobius"/>
    </source>
</evidence>
<feature type="transmembrane region" description="Helical" evidence="3">
    <location>
        <begin position="16"/>
        <end position="39"/>
    </location>
</feature>
<dbReference type="PANTHER" id="PTHR23416:SF23">
    <property type="entry name" value="ACETYLTRANSFERASE C18B11.09C-RELATED"/>
    <property type="match status" value="1"/>
</dbReference>
<gene>
    <name evidence="4" type="ORF">DRF57_06850</name>
</gene>
<keyword evidence="3" id="KW-0472">Membrane</keyword>
<comment type="caution">
    <text evidence="4">The sequence shown here is derived from an EMBL/GenBank/DDBJ whole genome shotgun (WGS) entry which is preliminary data.</text>
</comment>
<accession>A0ABX9IPC3</accession>
<sequence>MQKDSSKLYKLLHNPFLYFFVFFRALKTILLYPIHLLLFKKIGFLSYISLRSSIRNHKHISLGKKVQINPFVTLWPLKLEIGDHTQINPGTSIYGIVSIGENVMIAPNCMIAGGNHNFLQTDIPMILQGSSEKGIIIEDDVWIGANSVITDGVTIKKGSIVAAGAVVTKDTEMYSINAGVPSIIIKFRKK</sequence>
<organism evidence="4 5">
    <name type="scientific">Chryseobacterium rhizosphaerae</name>
    <dbReference type="NCBI Taxonomy" id="395937"/>
    <lineage>
        <taxon>Bacteria</taxon>
        <taxon>Pseudomonadati</taxon>
        <taxon>Bacteroidota</taxon>
        <taxon>Flavobacteriia</taxon>
        <taxon>Flavobacteriales</taxon>
        <taxon>Weeksellaceae</taxon>
        <taxon>Chryseobacterium group</taxon>
        <taxon>Chryseobacterium</taxon>
    </lineage>
</organism>
<keyword evidence="4" id="KW-0012">Acyltransferase</keyword>
<comment type="similarity">
    <text evidence="1">Belongs to the transferase hexapeptide repeat family.</text>
</comment>
<keyword evidence="2" id="KW-0808">Transferase</keyword>
<keyword evidence="3" id="KW-1133">Transmembrane helix</keyword>
<dbReference type="InterPro" id="IPR051159">
    <property type="entry name" value="Hexapeptide_acetyltransf"/>
</dbReference>
<dbReference type="InterPro" id="IPR001451">
    <property type="entry name" value="Hexapep"/>
</dbReference>
<dbReference type="PANTHER" id="PTHR23416">
    <property type="entry name" value="SIALIC ACID SYNTHASE-RELATED"/>
    <property type="match status" value="1"/>
</dbReference>
<dbReference type="Pfam" id="PF14602">
    <property type="entry name" value="Hexapep_2"/>
    <property type="match status" value="1"/>
</dbReference>
<dbReference type="RefSeq" id="WP_084085208.1">
    <property type="nucleotide sequence ID" value="NZ_BJYH01000007.1"/>
</dbReference>
<proteinExistence type="inferred from homology"/>
<evidence type="ECO:0000313" key="5">
    <source>
        <dbReference type="Proteomes" id="UP000256491"/>
    </source>
</evidence>
<dbReference type="EMBL" id="QNUF01000006">
    <property type="protein sequence ID" value="REC76533.1"/>
    <property type="molecule type" value="Genomic_DNA"/>
</dbReference>
<protein>
    <submittedName>
        <fullName evidence="4">Acyltransferase</fullName>
    </submittedName>
</protein>
<dbReference type="Proteomes" id="UP000256491">
    <property type="component" value="Unassembled WGS sequence"/>
</dbReference>
<dbReference type="GO" id="GO:0016746">
    <property type="term" value="F:acyltransferase activity"/>
    <property type="evidence" value="ECO:0007669"/>
    <property type="project" value="UniProtKB-KW"/>
</dbReference>
<evidence type="ECO:0000313" key="4">
    <source>
        <dbReference type="EMBL" id="REC76533.1"/>
    </source>
</evidence>
<name>A0ABX9IPC3_9FLAO</name>
<dbReference type="Gene3D" id="2.160.10.10">
    <property type="entry name" value="Hexapeptide repeat proteins"/>
    <property type="match status" value="1"/>
</dbReference>
<reference evidence="4 5" key="1">
    <citation type="journal article" date="2010" name="Syst. Appl. Microbiol.">
        <title>Four new species of Chryseobacterium from the rhizosphere of coastal sand dune plants, Chryseobacterium elymi sp. nov., Chryseobacterium hagamense sp. nov., Chryseobacterium lathyri sp. nov. and Chryseobacterium rhizosphaerae sp. nov.</title>
        <authorList>
            <person name="Cho S.H."/>
            <person name="Lee K.S."/>
            <person name="Shin D.S."/>
            <person name="Han J.H."/>
            <person name="Park K.S."/>
            <person name="Lee C.H."/>
            <person name="Park K.H."/>
            <person name="Kim S.B."/>
        </authorList>
    </citation>
    <scope>NUCLEOTIDE SEQUENCE [LARGE SCALE GENOMIC DNA]</scope>
    <source>
        <strain evidence="4 5">KCTC 22548</strain>
    </source>
</reference>
<dbReference type="SUPFAM" id="SSF51161">
    <property type="entry name" value="Trimeric LpxA-like enzymes"/>
    <property type="match status" value="1"/>
</dbReference>
<dbReference type="InterPro" id="IPR011004">
    <property type="entry name" value="Trimer_LpxA-like_sf"/>
</dbReference>
<evidence type="ECO:0000256" key="1">
    <source>
        <dbReference type="ARBA" id="ARBA00007274"/>
    </source>
</evidence>
<keyword evidence="3" id="KW-0812">Transmembrane</keyword>
<evidence type="ECO:0000256" key="2">
    <source>
        <dbReference type="ARBA" id="ARBA00022679"/>
    </source>
</evidence>
<dbReference type="CDD" id="cd04647">
    <property type="entry name" value="LbH_MAT_like"/>
    <property type="match status" value="1"/>
</dbReference>
<keyword evidence="5" id="KW-1185">Reference proteome</keyword>